<name>A0A3R6WYF4_APHAT</name>
<proteinExistence type="predicted"/>
<dbReference type="EMBL" id="QUTB01008278">
    <property type="protein sequence ID" value="RHY42990.1"/>
    <property type="molecule type" value="Genomic_DNA"/>
</dbReference>
<evidence type="ECO:0000313" key="5">
    <source>
        <dbReference type="Proteomes" id="UP000286510"/>
    </source>
</evidence>
<reference evidence="4 5" key="1">
    <citation type="submission" date="2018-08" db="EMBL/GenBank/DDBJ databases">
        <title>Aphanomyces genome sequencing and annotation.</title>
        <authorList>
            <person name="Minardi D."/>
            <person name="Oidtmann B."/>
            <person name="Van Der Giezen M."/>
            <person name="Studholme D.J."/>
        </authorList>
    </citation>
    <scope>NUCLEOTIDE SEQUENCE [LARGE SCALE GENOMIC DNA]</scope>
    <source>
        <strain evidence="3 5">FDL457</strain>
        <strain evidence="2 4">Si</strain>
    </source>
</reference>
<evidence type="ECO:0000256" key="1">
    <source>
        <dbReference type="SAM" id="MobiDB-lite"/>
    </source>
</evidence>
<sequence length="219" mass="24292">MEHLDANVDLRRDEGHQQSRTRQSESMAPPAAEDAPIQSQGSHRAVRQPRHLILLQPTMTTSGLEVSVHECPRTMMRELVHVFPNTLKKDCNVLAVVTNQRASVDLAQFGEEADKEKDRLLENFVKWAHEVAEALTAAGHWADFIDPCSGLPMLALNSNKVYSEVDGVEVLLRYNCLSAGMCKILIHPEWGAAVYPASLFTTAPSDLVLDIVSKGFVQH</sequence>
<dbReference type="Proteomes" id="UP000283543">
    <property type="component" value="Unassembled WGS sequence"/>
</dbReference>
<gene>
    <name evidence="3" type="ORF">DYB26_000994</name>
    <name evidence="2" type="ORF">DYB34_005820</name>
</gene>
<dbReference type="GO" id="GO:0009235">
    <property type="term" value="P:cobalamin metabolic process"/>
    <property type="evidence" value="ECO:0007669"/>
    <property type="project" value="InterPro"/>
</dbReference>
<feature type="compositionally biased region" description="Basic and acidic residues" evidence="1">
    <location>
        <begin position="1"/>
        <end position="17"/>
    </location>
</feature>
<organism evidence="2 4">
    <name type="scientific">Aphanomyces astaci</name>
    <name type="common">Crayfish plague agent</name>
    <dbReference type="NCBI Taxonomy" id="112090"/>
    <lineage>
        <taxon>Eukaryota</taxon>
        <taxon>Sar</taxon>
        <taxon>Stramenopiles</taxon>
        <taxon>Oomycota</taxon>
        <taxon>Saprolegniomycetes</taxon>
        <taxon>Saprolegniales</taxon>
        <taxon>Verrucalvaceae</taxon>
        <taxon>Aphanomyces</taxon>
    </lineage>
</organism>
<comment type="caution">
    <text evidence="2">The sequence shown here is derived from an EMBL/GenBank/DDBJ whole genome shotgun (WGS) entry which is preliminary data.</text>
</comment>
<dbReference type="PANTHER" id="PTHR13192">
    <property type="entry name" value="MY011 PROTEIN"/>
    <property type="match status" value="1"/>
</dbReference>
<feature type="region of interest" description="Disordered" evidence="1">
    <location>
        <begin position="1"/>
        <end position="43"/>
    </location>
</feature>
<dbReference type="Pfam" id="PF10229">
    <property type="entry name" value="MMADHC"/>
    <property type="match status" value="1"/>
</dbReference>
<evidence type="ECO:0000313" key="3">
    <source>
        <dbReference type="EMBL" id="RHZ27128.1"/>
    </source>
</evidence>
<dbReference type="EMBL" id="QUTF01011749">
    <property type="protein sequence ID" value="RHZ27128.1"/>
    <property type="molecule type" value="Genomic_DNA"/>
</dbReference>
<accession>A0A3R6WYF4</accession>
<protein>
    <submittedName>
        <fullName evidence="2">Uncharacterized protein</fullName>
    </submittedName>
</protein>
<dbReference type="InterPro" id="IPR019362">
    <property type="entry name" value="MMADHC"/>
</dbReference>
<dbReference type="AlphaFoldDB" id="A0A3R6WYF4"/>
<dbReference type="Proteomes" id="UP000286510">
    <property type="component" value="Unassembled WGS sequence"/>
</dbReference>
<dbReference type="VEuPathDB" id="FungiDB:H257_04193"/>
<dbReference type="PANTHER" id="PTHR13192:SF3">
    <property type="entry name" value="COBALAMIN TRAFFICKING PROTEIN CBLD"/>
    <property type="match status" value="1"/>
</dbReference>
<evidence type="ECO:0000313" key="2">
    <source>
        <dbReference type="EMBL" id="RHY42990.1"/>
    </source>
</evidence>
<evidence type="ECO:0000313" key="4">
    <source>
        <dbReference type="Proteomes" id="UP000283543"/>
    </source>
</evidence>